<sequence>MLPLLIFAVGILSARAECNSCSPDTNTACISDTKFQFCADNRPAGPIGSCPVGFYCTSELSICQPSSSLKACRDCGRCSLVRLFACLGPSTYSLCLGTSSPSNVTSSCSPGYVCNINLVNICGKSSTTNATCLEDIDTTTRAPTTETTEATETTESSTNFDRFWLP</sequence>
<dbReference type="AlphaFoldDB" id="A0A6P8XAR2"/>
<name>A0A6P8XAR2_DROAB</name>
<dbReference type="OrthoDB" id="7868429at2759"/>
<evidence type="ECO:0000256" key="1">
    <source>
        <dbReference type="SAM" id="MobiDB-lite"/>
    </source>
</evidence>
<gene>
    <name evidence="4" type="primary">LOC117571206</name>
</gene>
<organism evidence="3 4">
    <name type="scientific">Drosophila albomicans</name>
    <name type="common">Fruit fly</name>
    <dbReference type="NCBI Taxonomy" id="7291"/>
    <lineage>
        <taxon>Eukaryota</taxon>
        <taxon>Metazoa</taxon>
        <taxon>Ecdysozoa</taxon>
        <taxon>Arthropoda</taxon>
        <taxon>Hexapoda</taxon>
        <taxon>Insecta</taxon>
        <taxon>Pterygota</taxon>
        <taxon>Neoptera</taxon>
        <taxon>Endopterygota</taxon>
        <taxon>Diptera</taxon>
        <taxon>Brachycera</taxon>
        <taxon>Muscomorpha</taxon>
        <taxon>Ephydroidea</taxon>
        <taxon>Drosophilidae</taxon>
        <taxon>Drosophila</taxon>
    </lineage>
</organism>
<feature type="compositionally biased region" description="Low complexity" evidence="1">
    <location>
        <begin position="143"/>
        <end position="158"/>
    </location>
</feature>
<dbReference type="GeneID" id="117571206"/>
<protein>
    <submittedName>
        <fullName evidence="4">Uncharacterized protein LOC117571206</fullName>
    </submittedName>
</protein>
<feature type="signal peptide" evidence="2">
    <location>
        <begin position="1"/>
        <end position="16"/>
    </location>
</feature>
<evidence type="ECO:0000256" key="2">
    <source>
        <dbReference type="SAM" id="SignalP"/>
    </source>
</evidence>
<dbReference type="RefSeq" id="XP_034109143.1">
    <property type="nucleotide sequence ID" value="XM_034253252.2"/>
</dbReference>
<feature type="chain" id="PRO_5027670035" evidence="2">
    <location>
        <begin position="17"/>
        <end position="166"/>
    </location>
</feature>
<accession>A0A6P8XAR2</accession>
<keyword evidence="3" id="KW-1185">Reference proteome</keyword>
<evidence type="ECO:0000313" key="3">
    <source>
        <dbReference type="Proteomes" id="UP000515160"/>
    </source>
</evidence>
<keyword evidence="2" id="KW-0732">Signal</keyword>
<proteinExistence type="predicted"/>
<feature type="region of interest" description="Disordered" evidence="1">
    <location>
        <begin position="143"/>
        <end position="166"/>
    </location>
</feature>
<evidence type="ECO:0000313" key="4">
    <source>
        <dbReference type="RefSeq" id="XP_034109143.1"/>
    </source>
</evidence>
<dbReference type="Proteomes" id="UP000515160">
    <property type="component" value="Chromosome 3"/>
</dbReference>
<reference evidence="4" key="1">
    <citation type="submission" date="2025-08" db="UniProtKB">
        <authorList>
            <consortium name="RefSeq"/>
        </authorList>
    </citation>
    <scope>IDENTIFICATION</scope>
    <source>
        <strain evidence="4">15112-1751.03</strain>
        <tissue evidence="4">Whole Adult</tissue>
    </source>
</reference>